<dbReference type="RefSeq" id="WP_174653782.1">
    <property type="nucleotide sequence ID" value="NZ_JAKRVX010000003.1"/>
</dbReference>
<dbReference type="SUPFAM" id="SSF52821">
    <property type="entry name" value="Rhodanese/Cell cycle control phosphatase"/>
    <property type="match status" value="2"/>
</dbReference>
<proteinExistence type="predicted"/>
<dbReference type="AlphaFoldDB" id="A0AAE3K8J5"/>
<feature type="domain" description="Rhodanese" evidence="3">
    <location>
        <begin position="157"/>
        <end position="260"/>
    </location>
</feature>
<dbReference type="InterPro" id="IPR001307">
    <property type="entry name" value="Thiosulphate_STrfase_CS"/>
</dbReference>
<feature type="compositionally biased region" description="Basic and acidic residues" evidence="2">
    <location>
        <begin position="121"/>
        <end position="133"/>
    </location>
</feature>
<accession>A0AAE3K8J5</accession>
<dbReference type="PROSITE" id="PS00380">
    <property type="entry name" value="RHODANESE_1"/>
    <property type="match status" value="1"/>
</dbReference>
<evidence type="ECO:0000256" key="1">
    <source>
        <dbReference type="ARBA" id="ARBA00022737"/>
    </source>
</evidence>
<evidence type="ECO:0000313" key="5">
    <source>
        <dbReference type="Proteomes" id="UP001203207"/>
    </source>
</evidence>
<keyword evidence="5" id="KW-1185">Reference proteome</keyword>
<evidence type="ECO:0000259" key="3">
    <source>
        <dbReference type="PROSITE" id="PS50206"/>
    </source>
</evidence>
<gene>
    <name evidence="4" type="ORF">AArcSt2_09150</name>
</gene>
<comment type="caution">
    <text evidence="4">The sequence shown here is derived from an EMBL/GenBank/DDBJ whole genome shotgun (WGS) entry which is preliminary data.</text>
</comment>
<dbReference type="InterPro" id="IPR036873">
    <property type="entry name" value="Rhodanese-like_dom_sf"/>
</dbReference>
<dbReference type="Pfam" id="PF00581">
    <property type="entry name" value="Rhodanese"/>
    <property type="match status" value="2"/>
</dbReference>
<evidence type="ECO:0000256" key="2">
    <source>
        <dbReference type="SAM" id="MobiDB-lite"/>
    </source>
</evidence>
<keyword evidence="1" id="KW-0677">Repeat</keyword>
<dbReference type="SMART" id="SM00450">
    <property type="entry name" value="RHOD"/>
    <property type="match status" value="2"/>
</dbReference>
<protein>
    <submittedName>
        <fullName evidence="4">Sulfurtransferase</fullName>
    </submittedName>
</protein>
<reference evidence="4" key="2">
    <citation type="submission" date="2022-02" db="EMBL/GenBank/DDBJ databases">
        <authorList>
            <person name="Elcheninov A.G."/>
            <person name="Sorokin D.Y."/>
            <person name="Kublanov I.V."/>
        </authorList>
    </citation>
    <scope>NUCLEOTIDE SEQUENCE</scope>
    <source>
        <strain evidence="4">AArc-St2</strain>
    </source>
</reference>
<evidence type="ECO:0000313" key="4">
    <source>
        <dbReference type="EMBL" id="MCL9817108.1"/>
    </source>
</evidence>
<reference evidence="4" key="1">
    <citation type="journal article" date="2022" name="Syst. Appl. Microbiol.">
        <title>Natronocalculus amylovorans gen. nov., sp. nov., and Natranaeroarchaeum aerophilus sp. nov., dominant culturable amylolytic natronoarchaea from hypersaline soda lakes in southwestern Siberia.</title>
        <authorList>
            <person name="Sorokin D.Y."/>
            <person name="Elcheninov A.G."/>
            <person name="Khizhniak T.V."/>
            <person name="Koenen M."/>
            <person name="Bale N.J."/>
            <person name="Damste J.S.S."/>
            <person name="Kublanov I.V."/>
        </authorList>
    </citation>
    <scope>NUCLEOTIDE SEQUENCE</scope>
    <source>
        <strain evidence="4">AArc-St2</strain>
    </source>
</reference>
<dbReference type="GO" id="GO:0004792">
    <property type="term" value="F:thiosulfate-cyanide sulfurtransferase activity"/>
    <property type="evidence" value="ECO:0007669"/>
    <property type="project" value="InterPro"/>
</dbReference>
<dbReference type="Gene3D" id="3.40.250.10">
    <property type="entry name" value="Rhodanese-like domain"/>
    <property type="match status" value="2"/>
</dbReference>
<sequence length="263" mass="29030">MSFPLRLSVDAVADRAEAAEIQLVDVREPWEYDAIGHLPGAVNIPFDRFRDAQSDEPGTLPGAAVFRSLLSEAGIFPEKPIVAYDDMHGVFASRFVLTAIVYGYDSVGILDGDFTAWKRSHPIDRDTPTKNKTEGSLPTPPPASPIVSTDTVQSLLAETDTTFIDTREQDEYADGHLPGAIRLDWMELVDPDTRGGKSEQEIESVLIKHAIPTERSTPIVLYCNTARRLSHTYLLLRSIGFENVRIYEGSLAAWDGPLEQTSS</sequence>
<dbReference type="InterPro" id="IPR001763">
    <property type="entry name" value="Rhodanese-like_dom"/>
</dbReference>
<dbReference type="Proteomes" id="UP001203207">
    <property type="component" value="Unassembled WGS sequence"/>
</dbReference>
<dbReference type="EMBL" id="JAKRVX010000003">
    <property type="protein sequence ID" value="MCL9817108.1"/>
    <property type="molecule type" value="Genomic_DNA"/>
</dbReference>
<dbReference type="InterPro" id="IPR051126">
    <property type="entry name" value="Thiosulfate_sulfurtransferase"/>
</dbReference>
<dbReference type="PANTHER" id="PTHR43855">
    <property type="entry name" value="THIOSULFATE SULFURTRANSFERASE"/>
    <property type="match status" value="1"/>
</dbReference>
<feature type="domain" description="Rhodanese" evidence="3">
    <location>
        <begin position="17"/>
        <end position="122"/>
    </location>
</feature>
<dbReference type="PROSITE" id="PS50206">
    <property type="entry name" value="RHODANESE_3"/>
    <property type="match status" value="2"/>
</dbReference>
<dbReference type="PANTHER" id="PTHR43855:SF1">
    <property type="entry name" value="THIOSULFATE SULFURTRANSFERASE"/>
    <property type="match status" value="1"/>
</dbReference>
<organism evidence="4 5">
    <name type="scientific">Natronocalculus amylovorans</name>
    <dbReference type="NCBI Taxonomy" id="2917812"/>
    <lineage>
        <taxon>Archaea</taxon>
        <taxon>Methanobacteriati</taxon>
        <taxon>Methanobacteriota</taxon>
        <taxon>Stenosarchaea group</taxon>
        <taxon>Halobacteria</taxon>
        <taxon>Halobacteriales</taxon>
        <taxon>Haloferacaceae</taxon>
        <taxon>Natronocalculus</taxon>
    </lineage>
</organism>
<dbReference type="CDD" id="cd01448">
    <property type="entry name" value="TST_Repeat_1"/>
    <property type="match status" value="1"/>
</dbReference>
<feature type="region of interest" description="Disordered" evidence="2">
    <location>
        <begin position="120"/>
        <end position="147"/>
    </location>
</feature>
<name>A0AAE3K8J5_9EURY</name>